<reference evidence="1 2" key="1">
    <citation type="submission" date="2017-04" db="EMBL/GenBank/DDBJ databases">
        <title>Genome Sequence of the Model Brown-Rot Fungus Postia placenta SB12.</title>
        <authorList>
            <consortium name="DOE Joint Genome Institute"/>
            <person name="Gaskell J."/>
            <person name="Kersten P."/>
            <person name="Larrondo L.F."/>
            <person name="Canessa P."/>
            <person name="Martinez D."/>
            <person name="Hibbett D."/>
            <person name="Schmoll M."/>
            <person name="Kubicek C.P."/>
            <person name="Martinez A.T."/>
            <person name="Yadav J."/>
            <person name="Master E."/>
            <person name="Magnuson J.K."/>
            <person name="James T."/>
            <person name="Yaver D."/>
            <person name="Berka R."/>
            <person name="Labutti K."/>
            <person name="Lipzen A."/>
            <person name="Aerts A."/>
            <person name="Barry K."/>
            <person name="Henrissat B."/>
            <person name="Blanchette R."/>
            <person name="Grigoriev I."/>
            <person name="Cullen D."/>
        </authorList>
    </citation>
    <scope>NUCLEOTIDE SEQUENCE [LARGE SCALE GENOMIC DNA]</scope>
    <source>
        <strain evidence="1 2">MAD-698-R-SB12</strain>
    </source>
</reference>
<evidence type="ECO:0000313" key="2">
    <source>
        <dbReference type="Proteomes" id="UP000194127"/>
    </source>
</evidence>
<dbReference type="EMBL" id="KZ110592">
    <property type="protein sequence ID" value="OSX66079.1"/>
    <property type="molecule type" value="Genomic_DNA"/>
</dbReference>
<dbReference type="RefSeq" id="XP_024342873.1">
    <property type="nucleotide sequence ID" value="XM_024478347.1"/>
</dbReference>
<dbReference type="OrthoDB" id="10271360at2759"/>
<evidence type="ECO:0000313" key="1">
    <source>
        <dbReference type="EMBL" id="OSX66079.1"/>
    </source>
</evidence>
<accession>A0A1X6NBR4</accession>
<proteinExistence type="predicted"/>
<protein>
    <submittedName>
        <fullName evidence="1">Uncharacterized protein</fullName>
    </submittedName>
</protein>
<keyword evidence="2" id="KW-1185">Reference proteome</keyword>
<name>A0A1X6NBR4_9APHY</name>
<gene>
    <name evidence="1" type="ORF">POSPLADRAFT_1043578</name>
</gene>
<sequence length="146" mass="16417">MFNTCARMALSPVRRSPAPSQSNGTRDAFRLSVDSHAPQPLAIKDLYSVCSAAVRFLDCSSSPLFLSQEIPTRKLTDLGRQSCELNKASYATDRLFMAGSTNLFVTFEYAVHRQNPHLNRSLMALARPREFFIEIKNIEISCLLKM</sequence>
<dbReference type="GeneID" id="36323297"/>
<organism evidence="1 2">
    <name type="scientific">Postia placenta MAD-698-R-SB12</name>
    <dbReference type="NCBI Taxonomy" id="670580"/>
    <lineage>
        <taxon>Eukaryota</taxon>
        <taxon>Fungi</taxon>
        <taxon>Dikarya</taxon>
        <taxon>Basidiomycota</taxon>
        <taxon>Agaricomycotina</taxon>
        <taxon>Agaricomycetes</taxon>
        <taxon>Polyporales</taxon>
        <taxon>Adustoporiaceae</taxon>
        <taxon>Rhodonia</taxon>
    </lineage>
</organism>
<dbReference type="Proteomes" id="UP000194127">
    <property type="component" value="Unassembled WGS sequence"/>
</dbReference>
<dbReference type="AlphaFoldDB" id="A0A1X6NBR4"/>